<evidence type="ECO:0000259" key="7">
    <source>
        <dbReference type="Pfam" id="PF02838"/>
    </source>
</evidence>
<dbReference type="InterPro" id="IPR015883">
    <property type="entry name" value="Glyco_hydro_20_cat"/>
</dbReference>
<accession>A0ABW9ZQN2</accession>
<dbReference type="SUPFAM" id="SSF51445">
    <property type="entry name" value="(Trans)glycosidases"/>
    <property type="match status" value="1"/>
</dbReference>
<reference evidence="8 9" key="1">
    <citation type="submission" date="2020-01" db="EMBL/GenBank/DDBJ databases">
        <title>Genome analysis.</title>
        <authorList>
            <person name="Wu S."/>
            <person name="Wang G."/>
        </authorList>
    </citation>
    <scope>NUCLEOTIDE SEQUENCE [LARGE SCALE GENOMIC DNA]</scope>
    <source>
        <strain evidence="8 9">SYL130</strain>
    </source>
</reference>
<sequence>MKRIWLILSFVCTLATSQARELPVLPKPVQAEQGTAAMSFNLRKNAQYKNADADIQQRLNWHLQRIAAAGSKPRQLRMILAQPGEIEKYAGDFGNRWKDSLGKEGYLLIADQNNFDLIAYTETGLFYGLQTIRQLQDAGWRNAVRIADWPSFKHRQVYDDISRGPVSTVAYVKQQIERLASLKINYLSFYIEHVVQPKSHPDFAPANGKFTIEQIRELSRYAAKFHMQLVGSFQSFGHFEKILSLPQYQSMGETSTMISPIDPKAKTFLRDVIGELCDAFNAPYFNVNCDETFDLGKGRSKKYTDSVGVARFYSDHIKFLYDVVRSHGKQLMMWGDIALEHEEMLDVLPRDIIYLTWEYGVQPSFDKWIQPFAKRGLRFMACPGILNSYRMFPDMRMAYKNIETFAAAAKRAGAEGIVTTVWDEGDAYLFSGDWYGVYKAAENSWNVSSVNKNSFNERYAVNTYGETGVHYVRALDTLMEVRNVPLTYNLNNNVWRAAIAPAKGRSLILNDAGTDEVIRIATHAKAELMQVKPRRYADDINTLSIAIDAYLLMMDAKRKMPAAAALYTNAVSNKSKASLTAAMGVLEKLKNRYDALQKQFSNAWLRENQPYSLDVAMKPMTDNSNALARIMAELASQAKDLTANKDMAAAAVVGLDIKANTHTYFQYWLMSGPFATEAGGKAPLFLYGGDGAEKMPKPGDLINYKNKTYRWQKYASQSGGITNIDDFYNNAPPGVAYAFCTITAEKPLQAAAFAALPAGSEVFCNGKNLFITGKREQQPVAEEASFTLPLNAGINQVLFKIPGEPMRWSFSFRLDPLLTVTNQKHKYFVNPEKQNHEPE</sequence>
<comment type="caution">
    <text evidence="8">The sequence shown here is derived from an EMBL/GenBank/DDBJ whole genome shotgun (WGS) entry which is preliminary data.</text>
</comment>
<evidence type="ECO:0000256" key="5">
    <source>
        <dbReference type="ARBA" id="ARBA00023295"/>
    </source>
</evidence>
<dbReference type="RefSeq" id="WP_161817738.1">
    <property type="nucleotide sequence ID" value="NZ_JAACJS010000011.1"/>
</dbReference>
<comment type="catalytic activity">
    <reaction evidence="1">
        <text>Hydrolysis of terminal non-reducing N-acetyl-D-hexosamine residues in N-acetyl-beta-D-hexosaminides.</text>
        <dbReference type="EC" id="3.2.1.52"/>
    </reaction>
</comment>
<gene>
    <name evidence="8" type="ORF">GWC95_05725</name>
</gene>
<feature type="domain" description="Beta-hexosaminidase bacterial type N-terminal" evidence="7">
    <location>
        <begin position="23"/>
        <end position="149"/>
    </location>
</feature>
<feature type="domain" description="Glycoside hydrolase family 20 catalytic" evidence="6">
    <location>
        <begin position="152"/>
        <end position="383"/>
    </location>
</feature>
<dbReference type="Pfam" id="PF00728">
    <property type="entry name" value="Glyco_hydro_20"/>
    <property type="match status" value="1"/>
</dbReference>
<dbReference type="InterPro" id="IPR025705">
    <property type="entry name" value="Beta_hexosaminidase_sua/sub"/>
</dbReference>
<evidence type="ECO:0000259" key="6">
    <source>
        <dbReference type="Pfam" id="PF00728"/>
    </source>
</evidence>
<dbReference type="SUPFAM" id="SSF55545">
    <property type="entry name" value="beta-N-acetylhexosaminidase-like domain"/>
    <property type="match status" value="1"/>
</dbReference>
<keyword evidence="4" id="KW-0378">Hydrolase</keyword>
<dbReference type="Gene3D" id="3.30.379.10">
    <property type="entry name" value="Chitobiase/beta-hexosaminidase domain 2-like"/>
    <property type="match status" value="1"/>
</dbReference>
<dbReference type="InterPro" id="IPR017853">
    <property type="entry name" value="GH"/>
</dbReference>
<dbReference type="InterPro" id="IPR015882">
    <property type="entry name" value="HEX_bac_N"/>
</dbReference>
<dbReference type="EMBL" id="JAACJS010000011">
    <property type="protein sequence ID" value="NCI49412.1"/>
    <property type="molecule type" value="Genomic_DNA"/>
</dbReference>
<protein>
    <recommendedName>
        <fullName evidence="3">beta-N-acetylhexosaminidase</fullName>
        <ecNumber evidence="3">3.2.1.52</ecNumber>
    </recommendedName>
</protein>
<comment type="similarity">
    <text evidence="2">Belongs to the glycosyl hydrolase 20 family.</text>
</comment>
<dbReference type="InterPro" id="IPR029018">
    <property type="entry name" value="Hex-like_dom2"/>
</dbReference>
<dbReference type="PANTHER" id="PTHR22600:SF57">
    <property type="entry name" value="BETA-N-ACETYLHEXOSAMINIDASE"/>
    <property type="match status" value="1"/>
</dbReference>
<dbReference type="PANTHER" id="PTHR22600">
    <property type="entry name" value="BETA-HEXOSAMINIDASE"/>
    <property type="match status" value="1"/>
</dbReference>
<evidence type="ECO:0000256" key="1">
    <source>
        <dbReference type="ARBA" id="ARBA00001231"/>
    </source>
</evidence>
<evidence type="ECO:0000256" key="4">
    <source>
        <dbReference type="ARBA" id="ARBA00022801"/>
    </source>
</evidence>
<organism evidence="8 9">
    <name type="scientific">Sediminibacterium roseum</name>
    <dbReference type="NCBI Taxonomy" id="1978412"/>
    <lineage>
        <taxon>Bacteria</taxon>
        <taxon>Pseudomonadati</taxon>
        <taxon>Bacteroidota</taxon>
        <taxon>Chitinophagia</taxon>
        <taxon>Chitinophagales</taxon>
        <taxon>Chitinophagaceae</taxon>
        <taxon>Sediminibacterium</taxon>
    </lineage>
</organism>
<name>A0ABW9ZQN2_9BACT</name>
<evidence type="ECO:0000256" key="2">
    <source>
        <dbReference type="ARBA" id="ARBA00006285"/>
    </source>
</evidence>
<proteinExistence type="inferred from homology"/>
<evidence type="ECO:0000313" key="9">
    <source>
        <dbReference type="Proteomes" id="UP000753802"/>
    </source>
</evidence>
<evidence type="ECO:0000256" key="3">
    <source>
        <dbReference type="ARBA" id="ARBA00012663"/>
    </source>
</evidence>
<dbReference type="Proteomes" id="UP000753802">
    <property type="component" value="Unassembled WGS sequence"/>
</dbReference>
<evidence type="ECO:0000313" key="8">
    <source>
        <dbReference type="EMBL" id="NCI49412.1"/>
    </source>
</evidence>
<dbReference type="Pfam" id="PF02838">
    <property type="entry name" value="Glyco_hydro_20b"/>
    <property type="match status" value="1"/>
</dbReference>
<keyword evidence="9" id="KW-1185">Reference proteome</keyword>
<dbReference type="Gene3D" id="3.20.20.80">
    <property type="entry name" value="Glycosidases"/>
    <property type="match status" value="1"/>
</dbReference>
<keyword evidence="5" id="KW-0326">Glycosidase</keyword>
<dbReference type="EC" id="3.2.1.52" evidence="3"/>